<reference evidence="4" key="1">
    <citation type="journal article" date="2023" name="Mol. Phylogenet. Evol.">
        <title>Genome-scale phylogeny and comparative genomics of the fungal order Sordariales.</title>
        <authorList>
            <person name="Hensen N."/>
            <person name="Bonometti L."/>
            <person name="Westerberg I."/>
            <person name="Brannstrom I.O."/>
            <person name="Guillou S."/>
            <person name="Cros-Aarteil S."/>
            <person name="Calhoun S."/>
            <person name="Haridas S."/>
            <person name="Kuo A."/>
            <person name="Mondo S."/>
            <person name="Pangilinan J."/>
            <person name="Riley R."/>
            <person name="LaButti K."/>
            <person name="Andreopoulos B."/>
            <person name="Lipzen A."/>
            <person name="Chen C."/>
            <person name="Yan M."/>
            <person name="Daum C."/>
            <person name="Ng V."/>
            <person name="Clum A."/>
            <person name="Steindorff A."/>
            <person name="Ohm R.A."/>
            <person name="Martin F."/>
            <person name="Silar P."/>
            <person name="Natvig D.O."/>
            <person name="Lalanne C."/>
            <person name="Gautier V."/>
            <person name="Ament-Velasquez S.L."/>
            <person name="Kruys A."/>
            <person name="Hutchinson M.I."/>
            <person name="Powell A.J."/>
            <person name="Barry K."/>
            <person name="Miller A.N."/>
            <person name="Grigoriev I.V."/>
            <person name="Debuchy R."/>
            <person name="Gladieux P."/>
            <person name="Hiltunen Thoren M."/>
            <person name="Johannesson H."/>
        </authorList>
    </citation>
    <scope>NUCLEOTIDE SEQUENCE</scope>
    <source>
        <strain evidence="4">CBS 508.74</strain>
    </source>
</reference>
<evidence type="ECO:0000256" key="2">
    <source>
        <dbReference type="SAM" id="Coils"/>
    </source>
</evidence>
<evidence type="ECO:0008006" key="6">
    <source>
        <dbReference type="Google" id="ProtNLM"/>
    </source>
</evidence>
<accession>A0AAN6YTY9</accession>
<dbReference type="InterPro" id="IPR051114">
    <property type="entry name" value="Mito_RNA_Proc_CCM1"/>
</dbReference>
<comment type="caution">
    <text evidence="4">The sequence shown here is derived from an EMBL/GenBank/DDBJ whole genome shotgun (WGS) entry which is preliminary data.</text>
</comment>
<evidence type="ECO:0000256" key="1">
    <source>
        <dbReference type="PROSITE-ProRule" id="PRU00708"/>
    </source>
</evidence>
<dbReference type="Pfam" id="PF13041">
    <property type="entry name" value="PPR_2"/>
    <property type="match status" value="1"/>
</dbReference>
<dbReference type="Proteomes" id="UP001302812">
    <property type="component" value="Unassembled WGS sequence"/>
</dbReference>
<name>A0AAN6YTY9_9PEZI</name>
<dbReference type="AlphaFoldDB" id="A0AAN6YTY9"/>
<organism evidence="4 5">
    <name type="scientific">Canariomyces notabilis</name>
    <dbReference type="NCBI Taxonomy" id="2074819"/>
    <lineage>
        <taxon>Eukaryota</taxon>
        <taxon>Fungi</taxon>
        <taxon>Dikarya</taxon>
        <taxon>Ascomycota</taxon>
        <taxon>Pezizomycotina</taxon>
        <taxon>Sordariomycetes</taxon>
        <taxon>Sordariomycetidae</taxon>
        <taxon>Sordariales</taxon>
        <taxon>Chaetomiaceae</taxon>
        <taxon>Canariomyces</taxon>
    </lineage>
</organism>
<dbReference type="PANTHER" id="PTHR47934:SF6">
    <property type="entry name" value="MITOCHONDRIAL GROUP I INTRON SPLICING FACTOR CCM1-RELATED"/>
    <property type="match status" value="1"/>
</dbReference>
<dbReference type="EMBL" id="MU853338">
    <property type="protein sequence ID" value="KAK4113960.1"/>
    <property type="molecule type" value="Genomic_DNA"/>
</dbReference>
<sequence length="706" mass="80581">MWPSVMLACLKECPARAIELLHATVEPGVTPPYAVADVLGFIVRWMTIRQGEIDPALESQLPPLLLRILSCSPPQSFEFKQWIIHRVITSCHDTQTLATLYSELRRYGHFLSKWTRLHIASRLGKDLRYKSAAFRILDEIAEKREMDLNGPAFASVVTSLLTFPLAEEDDSRTSLRQPQRLRELEQLLFEGVHSWKDFSPNLITLTTLMQGFCHNKDYAGAWAVHDLMRNQGIEPNAYVYSILLSGSKWAGSFRSGDRVISDAPADVLRNPVILNDLLHFMLLSAERETRRRTPFVRVFPAMLLVYIRFFKLEPLQKLYPSDLTRWLTDENLGEEWDWMGKMAPIINKLPVLGPQERLDPKADTLRIMTLGYISSLTDPYGVIAFYSRFCSLLRAGDEHALALIKLGSRVHDLIIKALTRFEGMLRVAISILEDMLKDTAARKAASTTATDRITPIADQQPQQGMNADLPIHPEPRDTTWNIILDAFCRNPNENLKSQLERVLQMMQRHGVKANKITWTLLTFAYANWQNPALVAKTYSEMVGAGYDADEYVDRAFARLNNRTTAITMLERNPPQEAPPTLDDVMLREELLETRKMLEERRARRLARDSDAVAEAMEQLQMQQNQIEEQRERDAAEAGWGRWDHDGEEAELGSAMPQPWDEEVERERSGQLDEASTAVDELGPTLPGDTVDRERETRVRNDSTVRS</sequence>
<dbReference type="GO" id="GO:0007005">
    <property type="term" value="P:mitochondrion organization"/>
    <property type="evidence" value="ECO:0007669"/>
    <property type="project" value="TreeGrafter"/>
</dbReference>
<keyword evidence="5" id="KW-1185">Reference proteome</keyword>
<dbReference type="GO" id="GO:0003729">
    <property type="term" value="F:mRNA binding"/>
    <property type="evidence" value="ECO:0007669"/>
    <property type="project" value="TreeGrafter"/>
</dbReference>
<evidence type="ECO:0000313" key="4">
    <source>
        <dbReference type="EMBL" id="KAK4113960.1"/>
    </source>
</evidence>
<dbReference type="NCBIfam" id="TIGR00756">
    <property type="entry name" value="PPR"/>
    <property type="match status" value="1"/>
</dbReference>
<dbReference type="InterPro" id="IPR011990">
    <property type="entry name" value="TPR-like_helical_dom_sf"/>
</dbReference>
<dbReference type="RefSeq" id="XP_064671530.1">
    <property type="nucleotide sequence ID" value="XM_064811411.1"/>
</dbReference>
<protein>
    <recommendedName>
        <fullName evidence="6">Pentatricopeptide repeat-containing protein</fullName>
    </recommendedName>
</protein>
<feature type="repeat" description="PPR" evidence="1">
    <location>
        <begin position="201"/>
        <end position="235"/>
    </location>
</feature>
<dbReference type="InterPro" id="IPR002885">
    <property type="entry name" value="PPR_rpt"/>
</dbReference>
<dbReference type="PANTHER" id="PTHR47934">
    <property type="entry name" value="PENTATRICOPEPTIDE REPEAT-CONTAINING PROTEIN PET309, MITOCHONDRIAL"/>
    <property type="match status" value="1"/>
</dbReference>
<dbReference type="PROSITE" id="PS51375">
    <property type="entry name" value="PPR"/>
    <property type="match status" value="1"/>
</dbReference>
<proteinExistence type="predicted"/>
<feature type="region of interest" description="Disordered" evidence="3">
    <location>
        <begin position="644"/>
        <end position="706"/>
    </location>
</feature>
<keyword evidence="2" id="KW-0175">Coiled coil</keyword>
<reference evidence="4" key="2">
    <citation type="submission" date="2023-05" db="EMBL/GenBank/DDBJ databases">
        <authorList>
            <consortium name="Lawrence Berkeley National Laboratory"/>
            <person name="Steindorff A."/>
            <person name="Hensen N."/>
            <person name="Bonometti L."/>
            <person name="Westerberg I."/>
            <person name="Brannstrom I.O."/>
            <person name="Guillou S."/>
            <person name="Cros-Aarteil S."/>
            <person name="Calhoun S."/>
            <person name="Haridas S."/>
            <person name="Kuo A."/>
            <person name="Mondo S."/>
            <person name="Pangilinan J."/>
            <person name="Riley R."/>
            <person name="Labutti K."/>
            <person name="Andreopoulos B."/>
            <person name="Lipzen A."/>
            <person name="Chen C."/>
            <person name="Yanf M."/>
            <person name="Daum C."/>
            <person name="Ng V."/>
            <person name="Clum A."/>
            <person name="Ohm R."/>
            <person name="Martin F."/>
            <person name="Silar P."/>
            <person name="Natvig D."/>
            <person name="Lalanne C."/>
            <person name="Gautier V."/>
            <person name="Ament-Velasquez S.L."/>
            <person name="Kruys A."/>
            <person name="Hutchinson M.I."/>
            <person name="Powell A.J."/>
            <person name="Barry K."/>
            <person name="Miller A.N."/>
            <person name="Grigoriev I.V."/>
            <person name="Debuchy R."/>
            <person name="Gladieux P."/>
            <person name="Thoren M.H."/>
            <person name="Johannesson H."/>
        </authorList>
    </citation>
    <scope>NUCLEOTIDE SEQUENCE</scope>
    <source>
        <strain evidence="4">CBS 508.74</strain>
    </source>
</reference>
<gene>
    <name evidence="4" type="ORF">N656DRAFT_707225</name>
</gene>
<dbReference type="Gene3D" id="1.25.40.10">
    <property type="entry name" value="Tetratricopeptide repeat domain"/>
    <property type="match status" value="2"/>
</dbReference>
<dbReference type="GeneID" id="89935536"/>
<evidence type="ECO:0000313" key="5">
    <source>
        <dbReference type="Proteomes" id="UP001302812"/>
    </source>
</evidence>
<feature type="coiled-coil region" evidence="2">
    <location>
        <begin position="602"/>
        <end position="636"/>
    </location>
</feature>
<dbReference type="GO" id="GO:0006396">
    <property type="term" value="P:RNA processing"/>
    <property type="evidence" value="ECO:0007669"/>
    <property type="project" value="TreeGrafter"/>
</dbReference>
<dbReference type="GO" id="GO:0005739">
    <property type="term" value="C:mitochondrion"/>
    <property type="evidence" value="ECO:0007669"/>
    <property type="project" value="TreeGrafter"/>
</dbReference>
<feature type="compositionally biased region" description="Basic and acidic residues" evidence="3">
    <location>
        <begin position="689"/>
        <end position="706"/>
    </location>
</feature>
<evidence type="ECO:0000256" key="3">
    <source>
        <dbReference type="SAM" id="MobiDB-lite"/>
    </source>
</evidence>